<organism evidence="2 3">
    <name type="scientific">Castilleja foliolosa</name>
    <dbReference type="NCBI Taxonomy" id="1961234"/>
    <lineage>
        <taxon>Eukaryota</taxon>
        <taxon>Viridiplantae</taxon>
        <taxon>Streptophyta</taxon>
        <taxon>Embryophyta</taxon>
        <taxon>Tracheophyta</taxon>
        <taxon>Spermatophyta</taxon>
        <taxon>Magnoliopsida</taxon>
        <taxon>eudicotyledons</taxon>
        <taxon>Gunneridae</taxon>
        <taxon>Pentapetalae</taxon>
        <taxon>asterids</taxon>
        <taxon>lamiids</taxon>
        <taxon>Lamiales</taxon>
        <taxon>Orobanchaceae</taxon>
        <taxon>Pedicularideae</taxon>
        <taxon>Castillejinae</taxon>
        <taxon>Castilleja</taxon>
    </lineage>
</organism>
<comment type="caution">
    <text evidence="2">The sequence shown here is derived from an EMBL/GenBank/DDBJ whole genome shotgun (WGS) entry which is preliminary data.</text>
</comment>
<dbReference type="InterPro" id="IPR005174">
    <property type="entry name" value="KIB1-4_b-propeller"/>
</dbReference>
<dbReference type="EMBL" id="JAVIJP010000017">
    <property type="protein sequence ID" value="KAL3641168.1"/>
    <property type="molecule type" value="Genomic_DNA"/>
</dbReference>
<reference evidence="3" key="1">
    <citation type="journal article" date="2024" name="IScience">
        <title>Strigolactones Initiate the Formation of Haustorium-like Structures in Castilleja.</title>
        <authorList>
            <person name="Buerger M."/>
            <person name="Peterson D."/>
            <person name="Chory J."/>
        </authorList>
    </citation>
    <scope>NUCLEOTIDE SEQUENCE [LARGE SCALE GENOMIC DNA]</scope>
</reference>
<gene>
    <name evidence="2" type="ORF">CASFOL_016136</name>
</gene>
<dbReference type="Pfam" id="PF03478">
    <property type="entry name" value="Beta-prop_KIB1-4"/>
    <property type="match status" value="1"/>
</dbReference>
<dbReference type="AlphaFoldDB" id="A0ABD3DG26"/>
<sequence>MIKLPNINYVFNKCVLSKPPTEPDCHILFYATYRYRQSLCKIGDDKYVDERHKLVATASSQGKIYGIMNPGYKFVTIDFVGRTMKFRPILMLGEQPLKALVVKRNWVLRYGIELINSPSDDELLMVIKDFTHHNHRVTDNLEYRVVRVDTNRMKCTEVDDIGDHAILIGSNGNGFCCSSSVANTFKPNSIYYAPRLGTSFYVYDLNEKSTTSCLPPDVGKIGISSNCWLDLKELSC</sequence>
<accession>A0ABD3DG26</accession>
<feature type="domain" description="KIB1-4 beta-propeller" evidence="1">
    <location>
        <begin position="2"/>
        <end position="193"/>
    </location>
</feature>
<protein>
    <recommendedName>
        <fullName evidence="1">KIB1-4 beta-propeller domain-containing protein</fullName>
    </recommendedName>
</protein>
<proteinExistence type="predicted"/>
<dbReference type="PANTHER" id="PTHR40891">
    <property type="entry name" value="DUF295 DOMAIN-CONTAINING PROTEIN"/>
    <property type="match status" value="1"/>
</dbReference>
<evidence type="ECO:0000313" key="2">
    <source>
        <dbReference type="EMBL" id="KAL3641168.1"/>
    </source>
</evidence>
<dbReference type="PANTHER" id="PTHR40891:SF1">
    <property type="entry name" value="DUF295 DOMAIN-CONTAINING PROTEIN"/>
    <property type="match status" value="1"/>
</dbReference>
<name>A0ABD3DG26_9LAMI</name>
<evidence type="ECO:0000259" key="1">
    <source>
        <dbReference type="Pfam" id="PF03478"/>
    </source>
</evidence>
<dbReference type="Proteomes" id="UP001632038">
    <property type="component" value="Unassembled WGS sequence"/>
</dbReference>
<evidence type="ECO:0000313" key="3">
    <source>
        <dbReference type="Proteomes" id="UP001632038"/>
    </source>
</evidence>
<keyword evidence="3" id="KW-1185">Reference proteome</keyword>